<dbReference type="EC" id="2.1.-.-" evidence="5"/>
<dbReference type="Gene3D" id="3.40.50.150">
    <property type="entry name" value="Vaccinia Virus protein VP39"/>
    <property type="match status" value="1"/>
</dbReference>
<dbReference type="RefSeq" id="WP_341743733.1">
    <property type="nucleotide sequence ID" value="NZ_CP151406.1"/>
</dbReference>
<evidence type="ECO:0000313" key="6">
    <source>
        <dbReference type="Proteomes" id="UP001479520"/>
    </source>
</evidence>
<dbReference type="EMBL" id="CP151406">
    <property type="protein sequence ID" value="WZJ21594.1"/>
    <property type="molecule type" value="Genomic_DNA"/>
</dbReference>
<feature type="transmembrane region" description="Helical" evidence="4">
    <location>
        <begin position="9"/>
        <end position="27"/>
    </location>
</feature>
<keyword evidence="2 5" id="KW-0808">Transferase</keyword>
<dbReference type="SUPFAM" id="SSF53335">
    <property type="entry name" value="S-adenosyl-L-methionine-dependent methyltransferases"/>
    <property type="match status" value="1"/>
</dbReference>
<evidence type="ECO:0000256" key="1">
    <source>
        <dbReference type="ARBA" id="ARBA00022603"/>
    </source>
</evidence>
<feature type="transmembrane region" description="Helical" evidence="4">
    <location>
        <begin position="81"/>
        <end position="99"/>
    </location>
</feature>
<dbReference type="GO" id="GO:0032259">
    <property type="term" value="P:methylation"/>
    <property type="evidence" value="ECO:0007669"/>
    <property type="project" value="UniProtKB-KW"/>
</dbReference>
<protein>
    <submittedName>
        <fullName evidence="5">Class I SAM-dependent methyltransferase</fullName>
        <ecNumber evidence="5">2.1.-.-</ecNumber>
    </submittedName>
</protein>
<sequence>MISTPTRQLALQGAAVIVVLSLAWPYYGWQAEAMPWQQTSLAIGGVALIFATLSRQPWWWRVMHALFMPLVWVTYHLAIDPGWFLLAFILLLLVYRGALSGQVPLYLSNPQTVAALDELLGKEEAESFLDLGAGLGSTVIPLADRWPDRQFTGIENAPATWLAGCLLGVGRPNLSWRWGDMWQMPLHEQAVVYTFLSPAPMPRLWEKAKAEMKPGSLLVSNSFPIPGVTPEFVIDVACSPPRPLYCYRI</sequence>
<accession>A0ABZ2XIC4</accession>
<reference evidence="5 6" key="1">
    <citation type="submission" date="2024-04" db="EMBL/GenBank/DDBJ databases">
        <title>Dissimilatory iodate-reducing microorganisms contribute to the enrichment of iodine in groundwater.</title>
        <authorList>
            <person name="Jiang Z."/>
        </authorList>
    </citation>
    <scope>NUCLEOTIDE SEQUENCE [LARGE SCALE GENOMIC DNA]</scope>
    <source>
        <strain evidence="5 6">NCP973</strain>
    </source>
</reference>
<dbReference type="InterPro" id="IPR026170">
    <property type="entry name" value="FAM173A/B"/>
</dbReference>
<dbReference type="Proteomes" id="UP001479520">
    <property type="component" value="Chromosome"/>
</dbReference>
<keyword evidence="6" id="KW-1185">Reference proteome</keyword>
<dbReference type="PANTHER" id="PTHR13610">
    <property type="entry name" value="METHYLTRANSFERASE DOMAIN-CONTAINING PROTEIN"/>
    <property type="match status" value="1"/>
</dbReference>
<keyword evidence="3" id="KW-0949">S-adenosyl-L-methionine</keyword>
<name>A0ABZ2XIC4_9RHOO</name>
<evidence type="ECO:0000256" key="3">
    <source>
        <dbReference type="ARBA" id="ARBA00022691"/>
    </source>
</evidence>
<evidence type="ECO:0000256" key="4">
    <source>
        <dbReference type="SAM" id="Phobius"/>
    </source>
</evidence>
<dbReference type="GO" id="GO:0008168">
    <property type="term" value="F:methyltransferase activity"/>
    <property type="evidence" value="ECO:0007669"/>
    <property type="project" value="UniProtKB-KW"/>
</dbReference>
<dbReference type="PANTHER" id="PTHR13610:SF11">
    <property type="entry name" value="METHYLTRANSFERASE DOMAIN-CONTAINING PROTEIN"/>
    <property type="match status" value="1"/>
</dbReference>
<keyword evidence="4" id="KW-0812">Transmembrane</keyword>
<keyword evidence="1 5" id="KW-0489">Methyltransferase</keyword>
<dbReference type="InterPro" id="IPR029063">
    <property type="entry name" value="SAM-dependent_MTases_sf"/>
</dbReference>
<gene>
    <name evidence="5" type="ORF">AADV58_00170</name>
</gene>
<proteinExistence type="predicted"/>
<keyword evidence="4" id="KW-0472">Membrane</keyword>
<organism evidence="5 6">
    <name type="scientific">Azonexus hydrophilus</name>
    <dbReference type="NCBI Taxonomy" id="418702"/>
    <lineage>
        <taxon>Bacteria</taxon>
        <taxon>Pseudomonadati</taxon>
        <taxon>Pseudomonadota</taxon>
        <taxon>Betaproteobacteria</taxon>
        <taxon>Rhodocyclales</taxon>
        <taxon>Azonexaceae</taxon>
        <taxon>Azonexus</taxon>
    </lineage>
</organism>
<evidence type="ECO:0000313" key="5">
    <source>
        <dbReference type="EMBL" id="WZJ21594.1"/>
    </source>
</evidence>
<evidence type="ECO:0000256" key="2">
    <source>
        <dbReference type="ARBA" id="ARBA00022679"/>
    </source>
</evidence>
<keyword evidence="4" id="KW-1133">Transmembrane helix</keyword>